<dbReference type="InParanoid" id="A0A165CSN8"/>
<dbReference type="AlphaFoldDB" id="A0A165CSN8"/>
<feature type="compositionally biased region" description="Low complexity" evidence="5">
    <location>
        <begin position="13"/>
        <end position="127"/>
    </location>
</feature>
<feature type="compositionally biased region" description="Basic and acidic residues" evidence="5">
    <location>
        <begin position="501"/>
        <end position="513"/>
    </location>
</feature>
<name>A0A165CSN8_9APHY</name>
<keyword evidence="4 6" id="KW-0472">Membrane</keyword>
<keyword evidence="8" id="KW-1185">Reference proteome</keyword>
<comment type="subcellular location">
    <subcellularLocation>
        <location evidence="1">Membrane</location>
        <topology evidence="1">Single-pass membrane protein</topology>
    </subcellularLocation>
</comment>
<keyword evidence="3 6" id="KW-1133">Transmembrane helix</keyword>
<dbReference type="OrthoDB" id="3068832at2759"/>
<evidence type="ECO:0000313" key="7">
    <source>
        <dbReference type="EMBL" id="KZT03368.1"/>
    </source>
</evidence>
<dbReference type="STRING" id="1314785.A0A165CSN8"/>
<evidence type="ECO:0000256" key="6">
    <source>
        <dbReference type="SAM" id="Phobius"/>
    </source>
</evidence>
<feature type="compositionally biased region" description="Polar residues" evidence="5">
    <location>
        <begin position="273"/>
        <end position="293"/>
    </location>
</feature>
<evidence type="ECO:0000256" key="2">
    <source>
        <dbReference type="ARBA" id="ARBA00022692"/>
    </source>
</evidence>
<evidence type="ECO:0000313" key="8">
    <source>
        <dbReference type="Proteomes" id="UP000076871"/>
    </source>
</evidence>
<evidence type="ECO:0000256" key="3">
    <source>
        <dbReference type="ARBA" id="ARBA00022989"/>
    </source>
</evidence>
<feature type="region of interest" description="Disordered" evidence="5">
    <location>
        <begin position="1"/>
        <end position="154"/>
    </location>
</feature>
<feature type="compositionally biased region" description="Basic and acidic residues" evidence="5">
    <location>
        <begin position="258"/>
        <end position="267"/>
    </location>
</feature>
<reference evidence="7 8" key="1">
    <citation type="journal article" date="2016" name="Mol. Biol. Evol.">
        <title>Comparative Genomics of Early-Diverging Mushroom-Forming Fungi Provides Insights into the Origins of Lignocellulose Decay Capabilities.</title>
        <authorList>
            <person name="Nagy L.G."/>
            <person name="Riley R."/>
            <person name="Tritt A."/>
            <person name="Adam C."/>
            <person name="Daum C."/>
            <person name="Floudas D."/>
            <person name="Sun H."/>
            <person name="Yadav J.S."/>
            <person name="Pangilinan J."/>
            <person name="Larsson K.H."/>
            <person name="Matsuura K."/>
            <person name="Barry K."/>
            <person name="Labutti K."/>
            <person name="Kuo R."/>
            <person name="Ohm R.A."/>
            <person name="Bhattacharya S.S."/>
            <person name="Shirouzu T."/>
            <person name="Yoshinaga Y."/>
            <person name="Martin F.M."/>
            <person name="Grigoriev I.V."/>
            <person name="Hibbett D.S."/>
        </authorList>
    </citation>
    <scope>NUCLEOTIDE SEQUENCE [LARGE SCALE GENOMIC DNA]</scope>
    <source>
        <strain evidence="7 8">93-53</strain>
    </source>
</reference>
<feature type="compositionally biased region" description="Low complexity" evidence="5">
    <location>
        <begin position="137"/>
        <end position="154"/>
    </location>
</feature>
<feature type="region of interest" description="Disordered" evidence="5">
    <location>
        <begin position="239"/>
        <end position="296"/>
    </location>
</feature>
<keyword evidence="2 6" id="KW-0812">Transmembrane</keyword>
<sequence>MSGLLSSLFGQGASATSAVADTSVSSAAQTTSSSSPPAETSSSPTTTSTHSTTSTSPSTTSSTPSTTTHTSTTPTSTSTPPSSTSPASSTQNTSASNTNNTTSSPSASNTSAASSSGQSTSTPTSPANGSSTDGGVTSTPTDTGASATSASPTSFVTSSYQTVVDGRTVYVTTQVPAATSSANSDATSGSKTFWQQKGAVGGVFAVVGVISLVIIIAIITSAIRRRRAKKFDEDAAEAAAEAANAPVPDFNDDDYGYPEDRTKDYAERGGYSDTASHGTYNQPPMQPGESYNMSELPPFDPFAAMGNSNDPYSAAGAAGIGALGVNRARSLGHNNATAPYQAFGQPVSVQNPYYETPMPAGGYGTQMQSAPAGPGNNDLLTAAGLAGAPVPSQYPSGQEPNLNRNRSLGAATMGGMSSASEYSSTAAPSAYAAYQMGPTSNSGHGQPAARPVSGYSGYGQPSDGLHGEAPRLLSGNFSSPETSAENGYEEDERAEPAAWHGQDESRMSLRDSQDYGYGGGRRVLKVANE</sequence>
<dbReference type="Proteomes" id="UP000076871">
    <property type="component" value="Unassembled WGS sequence"/>
</dbReference>
<dbReference type="EMBL" id="KV427644">
    <property type="protein sequence ID" value="KZT03368.1"/>
    <property type="molecule type" value="Genomic_DNA"/>
</dbReference>
<organism evidence="7 8">
    <name type="scientific">Laetiporus sulphureus 93-53</name>
    <dbReference type="NCBI Taxonomy" id="1314785"/>
    <lineage>
        <taxon>Eukaryota</taxon>
        <taxon>Fungi</taxon>
        <taxon>Dikarya</taxon>
        <taxon>Basidiomycota</taxon>
        <taxon>Agaricomycotina</taxon>
        <taxon>Agaricomycetes</taxon>
        <taxon>Polyporales</taxon>
        <taxon>Laetiporus</taxon>
    </lineage>
</organism>
<evidence type="ECO:0008006" key="9">
    <source>
        <dbReference type="Google" id="ProtNLM"/>
    </source>
</evidence>
<proteinExistence type="predicted"/>
<feature type="region of interest" description="Disordered" evidence="5">
    <location>
        <begin position="434"/>
        <end position="529"/>
    </location>
</feature>
<feature type="compositionally biased region" description="Polar residues" evidence="5">
    <location>
        <begin position="475"/>
        <end position="485"/>
    </location>
</feature>
<gene>
    <name evidence="7" type="ORF">LAESUDRAFT_366222</name>
</gene>
<dbReference type="InterPro" id="IPR051694">
    <property type="entry name" value="Immunoregulatory_rcpt-like"/>
</dbReference>
<protein>
    <recommendedName>
        <fullName evidence="9">REJ domain-containing protein</fullName>
    </recommendedName>
</protein>
<evidence type="ECO:0000256" key="1">
    <source>
        <dbReference type="ARBA" id="ARBA00004167"/>
    </source>
</evidence>
<accession>A0A165CSN8</accession>
<evidence type="ECO:0000256" key="5">
    <source>
        <dbReference type="SAM" id="MobiDB-lite"/>
    </source>
</evidence>
<dbReference type="GO" id="GO:0016020">
    <property type="term" value="C:membrane"/>
    <property type="evidence" value="ECO:0007669"/>
    <property type="project" value="UniProtKB-SubCell"/>
</dbReference>
<dbReference type="GO" id="GO:0071944">
    <property type="term" value="C:cell periphery"/>
    <property type="evidence" value="ECO:0007669"/>
    <property type="project" value="UniProtKB-ARBA"/>
</dbReference>
<dbReference type="GeneID" id="63819217"/>
<feature type="transmembrane region" description="Helical" evidence="6">
    <location>
        <begin position="199"/>
        <end position="223"/>
    </location>
</feature>
<evidence type="ECO:0000256" key="4">
    <source>
        <dbReference type="ARBA" id="ARBA00023136"/>
    </source>
</evidence>
<dbReference type="PANTHER" id="PTHR15549">
    <property type="entry name" value="PAIRED IMMUNOGLOBULIN-LIKE TYPE 2 RECEPTOR"/>
    <property type="match status" value="1"/>
</dbReference>
<dbReference type="RefSeq" id="XP_040761108.1">
    <property type="nucleotide sequence ID" value="XM_040902186.1"/>
</dbReference>